<organism evidence="7">
    <name type="scientific">Wolbachia endosymbiont of Cadra cautella</name>
    <dbReference type="NCBI Taxonomy" id="190193"/>
    <lineage>
        <taxon>Bacteria</taxon>
        <taxon>Pseudomonadati</taxon>
        <taxon>Pseudomonadota</taxon>
        <taxon>Alphaproteobacteria</taxon>
        <taxon>Rickettsiales</taxon>
        <taxon>Anaplasmataceae</taxon>
        <taxon>Wolbachieae</taxon>
        <taxon>Wolbachia</taxon>
    </lineage>
</organism>
<evidence type="ECO:0000256" key="2">
    <source>
        <dbReference type="ARBA" id="ARBA00022525"/>
    </source>
</evidence>
<dbReference type="InterPro" id="IPR003284">
    <property type="entry name" value="Sal_SpvB"/>
</dbReference>
<feature type="region of interest" description="Disordered" evidence="4">
    <location>
        <begin position="2403"/>
        <end position="2423"/>
    </location>
</feature>
<reference evidence="7" key="1">
    <citation type="journal article" date="2009" name="Appl. Environ. Microbiol.">
        <title>Complete WO phage sequences reveal their dynamic evolutionary trajectories and putative functional elements required for integration into the Wolbachia genome.</title>
        <authorList>
            <person name="Tanaka K."/>
            <person name="Furukawa S."/>
            <person name="Nikoh N."/>
            <person name="Sasaki T."/>
            <person name="Fukatsu T."/>
        </authorList>
    </citation>
    <scope>NUCLEOTIDE SEQUENCE</scope>
    <source>
        <strain evidence="7">WCauB</strain>
    </source>
</reference>
<gene>
    <name evidence="7" type="primary">B3gp45</name>
</gene>
<dbReference type="InterPro" id="IPR022045">
    <property type="entry name" value="TcdB_toxin_mid/N"/>
</dbReference>
<evidence type="ECO:0000256" key="3">
    <source>
        <dbReference type="ARBA" id="ARBA00023026"/>
    </source>
</evidence>
<dbReference type="InterPro" id="IPR050708">
    <property type="entry name" value="T6SS_VgrG/RHS"/>
</dbReference>
<dbReference type="EMBL" id="AB478516">
    <property type="protein sequence ID" value="BAH22314.1"/>
    <property type="molecule type" value="Genomic_DNA"/>
</dbReference>
<keyword evidence="3" id="KW-0843">Virulence</keyword>
<dbReference type="Pfam" id="PF12255">
    <property type="entry name" value="TcdB_toxin_midC"/>
    <property type="match status" value="1"/>
</dbReference>
<dbReference type="PANTHER" id="PTHR32305">
    <property type="match status" value="1"/>
</dbReference>
<comment type="subcellular location">
    <subcellularLocation>
        <location evidence="1">Secreted</location>
    </subcellularLocation>
</comment>
<sequence>MEHNKDTSQKSTIEAKKLELPKGGGAIKGISEAFEANSFTGTGSFSIPIPLPTCRNFSPSLSVDYSSGGGNGVFGVGFNVSIASIIRKTSKKIPTYDDEDIFVLTGADDLVAINQTSNSEYDITYYKPRVEGLFAKIERLISKNDNRVYWQVTSKDGSIAIYGKNEQAQIYDPKSNRRIAEWLLEELSDVYGNKISYYYRSSKVEQGSGRVIDRITYGHNKELKYNHFEVLFDYGENDFTSPIDKKYNEERKAIIRPDPFTSHITGFAVRTELLCRAIRIYHRFDAEPILVNGTYFDYDERPTITYLRAVKQVGYYEREGKRFTKTTPILVFSHTSDDSTYISTVSSVTLSDGSKPSKELLQILKEQDFAFSEQNAEISEENSNWKIKDSEKTLVIKEKGNFLDLYNSNNKNSFKPVKIQGFAGYLNDRRFQSVDLYQEGIEGILYNDGNTILYFRPNGDGEFAQAKLLERFPSLLRKTTYSLTSLEGNGELQLYVNESGFQGYHDFDSNSKWSEFKPLESQVINLSSEIQEMIDVTGDGRTDIVVFEGESVRVYPSKGKKGYKKAIYSKAPKDLPNQRASSESTLVRFADMFGDGKSHLVKIENGKVECWPNLGYGKFGEKVTFKNAPYFRDGFNAKRLYFADIDGSGTTDLVYANHNSLDIYYNNSGNSFSKPVTLKLPVDYNHIGRIEFADILGNGTNCLLISYLDQSLKLQHLYYDFYNGVKPHLLKQIDNNMGNITRLHYAASTKFYLEDRKENRPWVTSLPFPVQVIEKIETIDNIVGSKLTNKYRYHHGFYDYTEKEFRGFGFVETWDTEDFSSSDQTEREHYVAPIYTKTWYHTGAYKKAEDLVESYRKEFYQGDREALKITPQVFDENIISIEDKRQAYRAIQGQMLRQEVYGLDENPDLYQHPYSVTESSACVKLLQSSTNSSHKVFKYGIFFVNLQETINYHYERNCCDPRIQHDFVLEVDEYGNVIKSASITYPRRIEPNNYSEQQKLHATLERNFYVNNTKEFYLLGALYKSQAFEIGGLRVAVSGYTNINDLRTHVTQSLQNTIKFEENLNYTSPQVRLLSESHNYFWNKEQTKNLALGLVTQQALLHHTEAMAFSDSQVKEVFAEKIASDQMLKDLGYKKTSDFWWVPSPTQYYYDSDKYYLPEKVIDVFGSETAVIYDQYNLLPIKTIVKATESSNYETTVEYDYQRLTPVKLTDHNDNVSEVILNPLGVVVATSLYGSEKGEKKGDKPLLEYQVRKNPNFEDVLGLADRANGPEYYLQNATSFFYYDLDAWRKNGQPVHVINLQRETHVSEGSFTRIRQIVTHIDGFGRNLETKMLTDSESEKWLASGRVVYNNKGTEVKKYEPFYSNSPFYDLEESVRNQGVSDTLYYDPLLRNVHIDTAKGFFSKVEFDSWSTKNFDLNDTVKDSTYYQEFTERWNSATEEEKIALKDEKDALSKAEKHYNTPTIEHLDSLGRKFLQIEILSNNEQSNVELKSHVKLDIQGNELESVDSRFYEQNQGKSENEKIKNFVHIYSMAGLLKSISIDAGEAWNLANVAGSSVYNWDGKGSLTYTEYDKLQRPIKVKVTDQDLNLNGNIVEKFFYSDDIQDKATNRYGTLVAHYDQAGLTEAKENDFKGQTLKSSYILRKNYKREANWQNVESITTTYADLEREIFNSSVKYNAIGEIIEKTDSQNNTHSPIYDIAGRVKQIKLKKQEEAIKTYVSDISYNPKGQRTSITYGNGVVTSYSYDSKTFRLIKLESVKEQKKLQSINYTYDPVGNITTMNDESYKTIFPNNKNIDTKSDYHYDSLYRLTEATGKEHPALSGKEEIIAPIPHLNNQNAISNYTEYYDFDYGSNITKIRHNGGNNSTKEFYISNKSNRSLPIIDRRSVNESNIDESHDERGNLLKLHGSQNLHWNYRDNIAYVDIITRPSGKNDSEYYVYDSGGQRVRKVTETYQNNETSSTRVEKIYFGDIEVTRTYQESGLSKEKYTVHVMDDKSRVALHHYWTKGTSDETRESQSRYQLSNHLDSVALELNDNAEIMTYEEYLPFGGTALIAGKTVREVTEKEYRYSGKERDESTGLYYYGARYYAPWLARWINPDPAGTVDGLNLYQFVGNNPINYVDSIGETKKRDRYNVKFNQQSKTSIAVSRRKVGANFSLFEEVHESGGKGEKKLHAETSYITGQRSEGDLKDNIDKEIWKLDRSPCQNCTREIIEYVKDRLEAQPNFKLSLGMENIYTKAEGIEKGKGSMEQARRINATSLAAMKVIFPVALNLKYARMYENVENKENTKSGNPHPLVKQRQEFANDNLAQGHAENMKLVIDPLKTLAGKIEEIANGQPGDNIESIRGAIESMVKSDNILKNLLQGKEGVMIDTWKSQGMTTVGSVKSTMKAILEGADNLIKYSVPANDNQASSSNKKRKRAPGT</sequence>
<dbReference type="Pfam" id="PF12256">
    <property type="entry name" value="TcdB_toxin_midN"/>
    <property type="match status" value="1"/>
</dbReference>
<name>B9A933_9RICK</name>
<protein>
    <submittedName>
        <fullName evidence="7">SpvB-motif protein</fullName>
    </submittedName>
</protein>
<dbReference type="GO" id="GO:0005737">
    <property type="term" value="C:cytoplasm"/>
    <property type="evidence" value="ECO:0007669"/>
    <property type="project" value="InterPro"/>
</dbReference>
<dbReference type="InterPro" id="IPR022385">
    <property type="entry name" value="Rhs_assc_core"/>
</dbReference>
<evidence type="ECO:0000256" key="1">
    <source>
        <dbReference type="ARBA" id="ARBA00004613"/>
    </source>
</evidence>
<dbReference type="InterPro" id="IPR028994">
    <property type="entry name" value="Integrin_alpha_N"/>
</dbReference>
<dbReference type="SUPFAM" id="SSF69318">
    <property type="entry name" value="Integrin alpha N-terminal domain"/>
    <property type="match status" value="1"/>
</dbReference>
<feature type="compositionally biased region" description="Basic residues" evidence="4">
    <location>
        <begin position="2414"/>
        <end position="2423"/>
    </location>
</feature>
<dbReference type="NCBIfam" id="TIGR03696">
    <property type="entry name" value="Rhs_assc_core"/>
    <property type="match status" value="1"/>
</dbReference>
<keyword evidence="2" id="KW-0964">Secreted</keyword>
<evidence type="ECO:0000259" key="5">
    <source>
        <dbReference type="Pfam" id="PF12255"/>
    </source>
</evidence>
<accession>B9A933</accession>
<dbReference type="Gene3D" id="2.180.10.10">
    <property type="entry name" value="RHS repeat-associated core"/>
    <property type="match status" value="1"/>
</dbReference>
<evidence type="ECO:0000259" key="6">
    <source>
        <dbReference type="Pfam" id="PF12256"/>
    </source>
</evidence>
<evidence type="ECO:0000313" key="7">
    <source>
        <dbReference type="EMBL" id="BAH22314.1"/>
    </source>
</evidence>
<evidence type="ECO:0000256" key="4">
    <source>
        <dbReference type="SAM" id="MobiDB-lite"/>
    </source>
</evidence>
<dbReference type="Gene3D" id="3.40.140.10">
    <property type="entry name" value="Cytidine Deaminase, domain 2"/>
    <property type="match status" value="1"/>
</dbReference>
<dbReference type="GO" id="GO:0005576">
    <property type="term" value="C:extracellular region"/>
    <property type="evidence" value="ECO:0007669"/>
    <property type="project" value="UniProtKB-SubCell"/>
</dbReference>
<dbReference type="Pfam" id="PF03534">
    <property type="entry name" value="SpvB"/>
    <property type="match status" value="1"/>
</dbReference>
<feature type="domain" description="Insecticide toxin TcdB middle/N-terminal" evidence="6">
    <location>
        <begin position="689"/>
        <end position="843"/>
    </location>
</feature>
<feature type="domain" description="Insecticide toxin TcdB middle/C-terminal" evidence="5">
    <location>
        <begin position="886"/>
        <end position="1007"/>
    </location>
</feature>
<dbReference type="InterPro" id="IPR022044">
    <property type="entry name" value="TcdB_toxin_mid/C"/>
</dbReference>
<dbReference type="PANTHER" id="PTHR32305:SF15">
    <property type="entry name" value="PROTEIN RHSA-RELATED"/>
    <property type="match status" value="1"/>
</dbReference>
<proteinExistence type="predicted"/>